<dbReference type="CDD" id="cd01335">
    <property type="entry name" value="Radical_SAM"/>
    <property type="match status" value="1"/>
</dbReference>
<evidence type="ECO:0000313" key="6">
    <source>
        <dbReference type="EMBL" id="QSQ08106.1"/>
    </source>
</evidence>
<dbReference type="AlphaFoldDB" id="A0A8A0RLL2"/>
<dbReference type="KEGG" id="kme:H0A61_00426"/>
<dbReference type="EMBL" id="CP059066">
    <property type="protein sequence ID" value="QSQ08106.1"/>
    <property type="molecule type" value="Genomic_DNA"/>
</dbReference>
<dbReference type="Proteomes" id="UP000662904">
    <property type="component" value="Chromosome"/>
</dbReference>
<dbReference type="SUPFAM" id="SSF102114">
    <property type="entry name" value="Radical SAM enzymes"/>
    <property type="match status" value="1"/>
</dbReference>
<dbReference type="RefSeq" id="WP_206708341.1">
    <property type="nucleotide sequence ID" value="NZ_CP059066.1"/>
</dbReference>
<dbReference type="Gene3D" id="3.20.20.70">
    <property type="entry name" value="Aldolase class I"/>
    <property type="match status" value="1"/>
</dbReference>
<dbReference type="SFLD" id="SFLDG01082">
    <property type="entry name" value="B12-binding_domain_containing"/>
    <property type="match status" value="1"/>
</dbReference>
<keyword evidence="7" id="KW-1185">Reference proteome</keyword>
<dbReference type="SMART" id="SM00729">
    <property type="entry name" value="Elp3"/>
    <property type="match status" value="1"/>
</dbReference>
<dbReference type="SFLD" id="SFLDS00029">
    <property type="entry name" value="Radical_SAM"/>
    <property type="match status" value="1"/>
</dbReference>
<dbReference type="Pfam" id="PF04055">
    <property type="entry name" value="Radical_SAM"/>
    <property type="match status" value="1"/>
</dbReference>
<dbReference type="GO" id="GO:0051536">
    <property type="term" value="F:iron-sulfur cluster binding"/>
    <property type="evidence" value="ECO:0007669"/>
    <property type="project" value="UniProtKB-KW"/>
</dbReference>
<keyword evidence="1" id="KW-0949">S-adenosyl-L-methionine</keyword>
<proteinExistence type="predicted"/>
<evidence type="ECO:0000256" key="1">
    <source>
        <dbReference type="ARBA" id="ARBA00022691"/>
    </source>
</evidence>
<dbReference type="InterPro" id="IPR007197">
    <property type="entry name" value="rSAM"/>
</dbReference>
<organism evidence="6 7">
    <name type="scientific">Koleobacter methoxysyntrophicus</name>
    <dbReference type="NCBI Taxonomy" id="2751313"/>
    <lineage>
        <taxon>Bacteria</taxon>
        <taxon>Bacillati</taxon>
        <taxon>Bacillota</taxon>
        <taxon>Clostridia</taxon>
        <taxon>Koleobacterales</taxon>
        <taxon>Koleobacteraceae</taxon>
        <taxon>Koleobacter</taxon>
    </lineage>
</organism>
<gene>
    <name evidence="6" type="ORF">H0A61_00426</name>
</gene>
<protein>
    <recommendedName>
        <fullName evidence="5">Radical SAM core domain-containing protein</fullName>
    </recommendedName>
</protein>
<evidence type="ECO:0000256" key="3">
    <source>
        <dbReference type="ARBA" id="ARBA00023004"/>
    </source>
</evidence>
<dbReference type="PANTHER" id="PTHR42731:SF1">
    <property type="entry name" value="RADICAL SAM DOMAIN PROTEIN"/>
    <property type="match status" value="1"/>
</dbReference>
<dbReference type="InterPro" id="IPR045784">
    <property type="entry name" value="Radical_SAM_N2"/>
</dbReference>
<dbReference type="GO" id="GO:0003824">
    <property type="term" value="F:catalytic activity"/>
    <property type="evidence" value="ECO:0007669"/>
    <property type="project" value="InterPro"/>
</dbReference>
<dbReference type="Pfam" id="PF19864">
    <property type="entry name" value="Radical_SAM_N2"/>
    <property type="match status" value="1"/>
</dbReference>
<feature type="domain" description="Radical SAM core" evidence="5">
    <location>
        <begin position="214"/>
        <end position="440"/>
    </location>
</feature>
<evidence type="ECO:0000259" key="5">
    <source>
        <dbReference type="PROSITE" id="PS51918"/>
    </source>
</evidence>
<evidence type="ECO:0000313" key="7">
    <source>
        <dbReference type="Proteomes" id="UP000662904"/>
    </source>
</evidence>
<dbReference type="GO" id="GO:0046872">
    <property type="term" value="F:metal ion binding"/>
    <property type="evidence" value="ECO:0007669"/>
    <property type="project" value="UniProtKB-KW"/>
</dbReference>
<name>A0A8A0RLL2_9FIRM</name>
<dbReference type="PANTHER" id="PTHR42731">
    <property type="entry name" value="SLL1084 PROTEIN"/>
    <property type="match status" value="1"/>
</dbReference>
<dbReference type="Gene3D" id="3.40.50.280">
    <property type="entry name" value="Cobalamin-binding domain"/>
    <property type="match status" value="1"/>
</dbReference>
<dbReference type="InterPro" id="IPR006638">
    <property type="entry name" value="Elp3/MiaA/NifB-like_rSAM"/>
</dbReference>
<dbReference type="InterPro" id="IPR058240">
    <property type="entry name" value="rSAM_sf"/>
</dbReference>
<keyword evidence="4" id="KW-0411">Iron-sulfur</keyword>
<dbReference type="PROSITE" id="PS51918">
    <property type="entry name" value="RADICAL_SAM"/>
    <property type="match status" value="1"/>
</dbReference>
<dbReference type="InterPro" id="IPR013785">
    <property type="entry name" value="Aldolase_TIM"/>
</dbReference>
<sequence length="473" mass="54364">MEEKRILPLKPFNSNCIKFILAFPDYYEYGLPNLAIQVLYRKLYKIRDVLPDRYYLYTDDSKEKDKILEYKIPLKEADIVGFSIPYEGVILNFIKILDICGIPYKASQRQENDPIIVCGGPVVNCNPLPIAPFGDIFILGEGEELIKDLVNLYKNHKKNGYFNKKNFLNCVSQLRGCYVPAVHGFHGYGLIKQTKPIDINQFPSHSIFISKNTIYGEETFSIELRRGCNQRCRFCYMGTRLRPARTLKESTFKDLVDIGLRYSRIIKLFYEGLDPEYVEQCLEYIRGKGGKVRIGSQRLDKLSERIIKIIGEAGQRKLTVAPETTERLRGVIGKQKIRNKDILKIVEISSNCGIPDFGLYFIIGLPFETIRDIDEIADFIMEVREKMNSLGNINGYLEIGLNMLYPKPWTPFQYACTILPNEAEGRLQYLISKLSKGGYKVVVSTDVVDEKVERKKESVYKNLIKIETTIGTL</sequence>
<accession>A0A8A0RLL2</accession>
<keyword evidence="3" id="KW-0408">Iron</keyword>
<reference evidence="6" key="1">
    <citation type="submission" date="2020-07" db="EMBL/GenBank/DDBJ databases">
        <title>Koleobacter methoxysyntrophicus gen. nov., sp. nov., a novel anaerobic bacterium isolated from deep subsurface oil field and proposal of Koleobacterales ord. nov. in the phylum Firmicutes.</title>
        <authorList>
            <person name="Sakamoto S."/>
            <person name="Tamaki H."/>
        </authorList>
    </citation>
    <scope>NUCLEOTIDE SEQUENCE</scope>
    <source>
        <strain evidence="6">NRmbB1</strain>
    </source>
</reference>
<evidence type="ECO:0000256" key="2">
    <source>
        <dbReference type="ARBA" id="ARBA00022723"/>
    </source>
</evidence>
<evidence type="ECO:0000256" key="4">
    <source>
        <dbReference type="ARBA" id="ARBA00023014"/>
    </source>
</evidence>
<keyword evidence="2" id="KW-0479">Metal-binding</keyword>